<feature type="region of interest" description="Disordered" evidence="3">
    <location>
        <begin position="48"/>
        <end position="98"/>
    </location>
</feature>
<accession>A0A9W9ZAK5</accession>
<feature type="compositionally biased region" description="Polar residues" evidence="3">
    <location>
        <begin position="59"/>
        <end position="79"/>
    </location>
</feature>
<dbReference type="EMBL" id="MU826369">
    <property type="protein sequence ID" value="KAJ7378052.1"/>
    <property type="molecule type" value="Genomic_DNA"/>
</dbReference>
<dbReference type="PANTHER" id="PTHR21686:SF12">
    <property type="entry name" value="DEOXYNUCLEOTIDYLTRANSFERASE TERMINAL-INTERACTING PROTEIN 2"/>
    <property type="match status" value="1"/>
</dbReference>
<keyword evidence="4" id="KW-0472">Membrane</keyword>
<feature type="transmembrane region" description="Helical" evidence="4">
    <location>
        <begin position="323"/>
        <end position="341"/>
    </location>
</feature>
<keyword evidence="4" id="KW-0812">Transmembrane</keyword>
<dbReference type="OrthoDB" id="427886at2759"/>
<dbReference type="Pfam" id="PF08698">
    <property type="entry name" value="Fcf2"/>
    <property type="match status" value="1"/>
</dbReference>
<keyword evidence="4" id="KW-1133">Transmembrane helix</keyword>
<gene>
    <name evidence="6" type="primary">DNTTIP2</name>
    <name evidence="6" type="ORF">OS493_024714</name>
</gene>
<feature type="compositionally biased region" description="Polar residues" evidence="3">
    <location>
        <begin position="11"/>
        <end position="24"/>
    </location>
</feature>
<comment type="caution">
    <text evidence="6">The sequence shown here is derived from an EMBL/GenBank/DDBJ whole genome shotgun (WGS) entry which is preliminary data.</text>
</comment>
<dbReference type="PANTHER" id="PTHR21686">
    <property type="entry name" value="DEOXYNUCLEOTIDYLTRANSFERASE TERMINAL-INTERACTING PROTEIN 2"/>
    <property type="match status" value="1"/>
</dbReference>
<dbReference type="GO" id="GO:0003723">
    <property type="term" value="F:RNA binding"/>
    <property type="evidence" value="ECO:0007669"/>
    <property type="project" value="TreeGrafter"/>
</dbReference>
<evidence type="ECO:0000313" key="6">
    <source>
        <dbReference type="EMBL" id="KAJ7378052.1"/>
    </source>
</evidence>
<evidence type="ECO:0000259" key="5">
    <source>
        <dbReference type="Pfam" id="PF08698"/>
    </source>
</evidence>
<name>A0A9W9ZAK5_9CNID</name>
<dbReference type="InterPro" id="IPR039883">
    <property type="entry name" value="Fcf2/DNTTIP2"/>
</dbReference>
<dbReference type="Proteomes" id="UP001163046">
    <property type="component" value="Unassembled WGS sequence"/>
</dbReference>
<dbReference type="AlphaFoldDB" id="A0A9W9ZAK5"/>
<dbReference type="GO" id="GO:0006396">
    <property type="term" value="P:RNA processing"/>
    <property type="evidence" value="ECO:0007669"/>
    <property type="project" value="TreeGrafter"/>
</dbReference>
<dbReference type="GO" id="GO:0005730">
    <property type="term" value="C:nucleolus"/>
    <property type="evidence" value="ECO:0007669"/>
    <property type="project" value="UniProtKB-SubCell"/>
</dbReference>
<protein>
    <submittedName>
        <fullName evidence="6">Deoxynucleotidyltransferase terminal-interacting protein 2</fullName>
    </submittedName>
</protein>
<evidence type="ECO:0000256" key="1">
    <source>
        <dbReference type="ARBA" id="ARBA00004604"/>
    </source>
</evidence>
<feature type="domain" description="Fcf2 pre-rRNA processing C-terminal" evidence="5">
    <location>
        <begin position="193"/>
        <end position="286"/>
    </location>
</feature>
<evidence type="ECO:0000313" key="7">
    <source>
        <dbReference type="Proteomes" id="UP001163046"/>
    </source>
</evidence>
<sequence>MRRSKRLQAKKSATFSETEGSSQEEAVDIASLDQEDLVSKAYAEKITTDRQEEVDEDACTSSERITSSQEVEDVSTSSERMILSLQEEDEEDDEEEEEFLTLPTEFKRKFKKDPSELSSELQVDINTEDLYLKFDKTSFKPVATSRSFDDVTCNNKELMKRSVITSDFEKRHSVPPMHVSKHTLKKQKKKAREETAGPMWFNLPATQMTPEIERDMKLVKMRNILDRKRHYKKNDASALPKYFQIGTVVEGSAEFYNSRIPKRQRKSNLIDELLSDAQFRRYNKKKYLEIQATKQSGKKGFYKRKRTKENLLQQELKTLAHCYSISVLPRFLVIIFNILLFKKIYFKITYCNIL</sequence>
<comment type="subcellular location">
    <subcellularLocation>
        <location evidence="1">Nucleus</location>
        <location evidence="1">Nucleolus</location>
    </subcellularLocation>
</comment>
<reference evidence="6" key="1">
    <citation type="submission" date="2023-01" db="EMBL/GenBank/DDBJ databases">
        <title>Genome assembly of the deep-sea coral Lophelia pertusa.</title>
        <authorList>
            <person name="Herrera S."/>
            <person name="Cordes E."/>
        </authorList>
    </citation>
    <scope>NUCLEOTIDE SEQUENCE</scope>
    <source>
        <strain evidence="6">USNM1676648</strain>
        <tissue evidence="6">Polyp</tissue>
    </source>
</reference>
<evidence type="ECO:0000256" key="2">
    <source>
        <dbReference type="ARBA" id="ARBA00023242"/>
    </source>
</evidence>
<feature type="region of interest" description="Disordered" evidence="3">
    <location>
        <begin position="1"/>
        <end position="30"/>
    </location>
</feature>
<evidence type="ECO:0000256" key="3">
    <source>
        <dbReference type="SAM" id="MobiDB-lite"/>
    </source>
</evidence>
<feature type="compositionally biased region" description="Acidic residues" evidence="3">
    <location>
        <begin position="86"/>
        <end position="98"/>
    </location>
</feature>
<dbReference type="InterPro" id="IPR014810">
    <property type="entry name" value="Fcf2_C"/>
</dbReference>
<keyword evidence="7" id="KW-1185">Reference proteome</keyword>
<organism evidence="6 7">
    <name type="scientific">Desmophyllum pertusum</name>
    <dbReference type="NCBI Taxonomy" id="174260"/>
    <lineage>
        <taxon>Eukaryota</taxon>
        <taxon>Metazoa</taxon>
        <taxon>Cnidaria</taxon>
        <taxon>Anthozoa</taxon>
        <taxon>Hexacorallia</taxon>
        <taxon>Scleractinia</taxon>
        <taxon>Caryophylliina</taxon>
        <taxon>Caryophylliidae</taxon>
        <taxon>Desmophyllum</taxon>
    </lineage>
</organism>
<proteinExistence type="predicted"/>
<evidence type="ECO:0000256" key="4">
    <source>
        <dbReference type="SAM" id="Phobius"/>
    </source>
</evidence>
<keyword evidence="2" id="KW-0539">Nucleus</keyword>